<comment type="pathway">
    <text evidence="1 8">Cofactor biosynthesis; (R)-pantothenate biosynthesis; (R)-pantothenate from (R)-pantoate and beta-alanine: step 1/1.</text>
</comment>
<keyword evidence="4 8" id="KW-0566">Pantothenate biosynthesis</keyword>
<dbReference type="Pfam" id="PF02569">
    <property type="entry name" value="Pantoate_ligase"/>
    <property type="match status" value="1"/>
</dbReference>
<comment type="subunit">
    <text evidence="8">Homodimer.</text>
</comment>
<evidence type="ECO:0000256" key="3">
    <source>
        <dbReference type="ARBA" id="ARBA00022598"/>
    </source>
</evidence>
<dbReference type="GO" id="GO:0004592">
    <property type="term" value="F:pantoate-beta-alanine ligase activity"/>
    <property type="evidence" value="ECO:0007669"/>
    <property type="project" value="UniProtKB-UniRule"/>
</dbReference>
<dbReference type="OrthoDB" id="9773087at2"/>
<dbReference type="EMBL" id="CP001672">
    <property type="protein sequence ID" value="ACT48790.1"/>
    <property type="molecule type" value="Genomic_DNA"/>
</dbReference>
<keyword evidence="5 8" id="KW-0547">Nucleotide-binding</keyword>
<dbReference type="SUPFAM" id="SSF52374">
    <property type="entry name" value="Nucleotidylyl transferase"/>
    <property type="match status" value="1"/>
</dbReference>
<dbReference type="AlphaFoldDB" id="C6WXZ1"/>
<dbReference type="UniPathway" id="UPA00028">
    <property type="reaction ID" value="UER00005"/>
</dbReference>
<comment type="subcellular location">
    <subcellularLocation>
        <location evidence="8">Cytoplasm</location>
    </subcellularLocation>
</comment>
<dbReference type="InterPro" id="IPR014729">
    <property type="entry name" value="Rossmann-like_a/b/a_fold"/>
</dbReference>
<evidence type="ECO:0000256" key="6">
    <source>
        <dbReference type="ARBA" id="ARBA00022840"/>
    </source>
</evidence>
<reference evidence="10" key="1">
    <citation type="submission" date="2009-07" db="EMBL/GenBank/DDBJ databases">
        <title>Complete sequence of Methylotenera mobilis JLW8.</title>
        <authorList>
            <consortium name="US DOE Joint Genome Institute"/>
            <person name="Lucas S."/>
            <person name="Copeland A."/>
            <person name="Lapidus A."/>
            <person name="Glavina del Rio T."/>
            <person name="Tice H."/>
            <person name="Bruce D."/>
            <person name="Goodwin L."/>
            <person name="Pitluck S."/>
            <person name="LaButti K.M."/>
            <person name="Clum A."/>
            <person name="Larimer F."/>
            <person name="Land M."/>
            <person name="Hauser L."/>
            <person name="Kyrpides N."/>
            <person name="Mikhailova N."/>
            <person name="Kayluzhnaya M."/>
            <person name="Chistoserdova L."/>
        </authorList>
    </citation>
    <scope>NUCLEOTIDE SEQUENCE [LARGE SCALE GENOMIC DNA]</scope>
    <source>
        <strain evidence="10">JLW8 / ATCC BAA-1282 / DSM 17540</strain>
    </source>
</reference>
<name>C6WXZ1_METML</name>
<dbReference type="FunFam" id="3.30.1300.10:FF:000001">
    <property type="entry name" value="Pantothenate synthetase"/>
    <property type="match status" value="1"/>
</dbReference>
<dbReference type="CDD" id="cd00560">
    <property type="entry name" value="PanC"/>
    <property type="match status" value="1"/>
</dbReference>
<dbReference type="PANTHER" id="PTHR21299:SF1">
    <property type="entry name" value="PANTOATE--BETA-ALANINE LIGASE"/>
    <property type="match status" value="1"/>
</dbReference>
<dbReference type="Proteomes" id="UP000002742">
    <property type="component" value="Chromosome"/>
</dbReference>
<proteinExistence type="inferred from homology"/>
<organism evidence="9 10">
    <name type="scientific">Methylotenera mobilis (strain JLW8 / ATCC BAA-1282 / DSM 17540)</name>
    <dbReference type="NCBI Taxonomy" id="583345"/>
    <lineage>
        <taxon>Bacteria</taxon>
        <taxon>Pseudomonadati</taxon>
        <taxon>Pseudomonadota</taxon>
        <taxon>Betaproteobacteria</taxon>
        <taxon>Nitrosomonadales</taxon>
        <taxon>Methylophilaceae</taxon>
        <taxon>Methylotenera</taxon>
    </lineage>
</organism>
<protein>
    <recommendedName>
        <fullName evidence="8">Pantothenate synthetase</fullName>
        <shortName evidence="8">PS</shortName>
        <ecNumber evidence="8">6.3.2.1</ecNumber>
    </recommendedName>
    <alternativeName>
        <fullName evidence="8">Pantoate--beta-alanine ligase</fullName>
    </alternativeName>
    <alternativeName>
        <fullName evidence="8">Pantoate-activating enzyme</fullName>
    </alternativeName>
</protein>
<evidence type="ECO:0000256" key="7">
    <source>
        <dbReference type="ARBA" id="ARBA00048258"/>
    </source>
</evidence>
<evidence type="ECO:0000313" key="9">
    <source>
        <dbReference type="EMBL" id="ACT48790.1"/>
    </source>
</evidence>
<feature type="binding site" evidence="8">
    <location>
        <position position="155"/>
    </location>
    <ligand>
        <name>(R)-pantoate</name>
        <dbReference type="ChEBI" id="CHEBI:15980"/>
    </ligand>
</feature>
<feature type="binding site" evidence="8">
    <location>
        <position position="178"/>
    </location>
    <ligand>
        <name>ATP</name>
        <dbReference type="ChEBI" id="CHEBI:30616"/>
    </ligand>
</feature>
<feature type="binding site" evidence="8">
    <location>
        <begin position="186"/>
        <end position="189"/>
    </location>
    <ligand>
        <name>ATP</name>
        <dbReference type="ChEBI" id="CHEBI:30616"/>
    </ligand>
</feature>
<feature type="binding site" evidence="8">
    <location>
        <position position="57"/>
    </location>
    <ligand>
        <name>beta-alanine</name>
        <dbReference type="ChEBI" id="CHEBI:57966"/>
    </ligand>
</feature>
<dbReference type="STRING" id="583345.Mmol_1887"/>
<dbReference type="GO" id="GO:0015940">
    <property type="term" value="P:pantothenate biosynthetic process"/>
    <property type="evidence" value="ECO:0007669"/>
    <property type="project" value="UniProtKB-UniRule"/>
</dbReference>
<dbReference type="HAMAP" id="MF_00158">
    <property type="entry name" value="PanC"/>
    <property type="match status" value="1"/>
</dbReference>
<dbReference type="Gene3D" id="3.30.1300.10">
    <property type="entry name" value="Pantoate-beta-alanine ligase, C-terminal domain"/>
    <property type="match status" value="1"/>
</dbReference>
<evidence type="ECO:0000256" key="2">
    <source>
        <dbReference type="ARBA" id="ARBA00009256"/>
    </source>
</evidence>
<dbReference type="InterPro" id="IPR042176">
    <property type="entry name" value="Pantoate_ligase_C"/>
</dbReference>
<keyword evidence="3 8" id="KW-0436">Ligase</keyword>
<evidence type="ECO:0000256" key="8">
    <source>
        <dbReference type="HAMAP-Rule" id="MF_00158"/>
    </source>
</evidence>
<dbReference type="FunFam" id="3.40.50.620:FF:000013">
    <property type="entry name" value="Pantothenate synthetase"/>
    <property type="match status" value="1"/>
</dbReference>
<feature type="binding site" evidence="8">
    <location>
        <begin position="26"/>
        <end position="33"/>
    </location>
    <ligand>
        <name>ATP</name>
        <dbReference type="ChEBI" id="CHEBI:30616"/>
    </ligand>
</feature>
<feature type="binding site" evidence="8">
    <location>
        <position position="57"/>
    </location>
    <ligand>
        <name>(R)-pantoate</name>
        <dbReference type="ChEBI" id="CHEBI:15980"/>
    </ligand>
</feature>
<dbReference type="EC" id="6.3.2.1" evidence="8"/>
<evidence type="ECO:0000256" key="1">
    <source>
        <dbReference type="ARBA" id="ARBA00004990"/>
    </source>
</evidence>
<evidence type="ECO:0000256" key="4">
    <source>
        <dbReference type="ARBA" id="ARBA00022655"/>
    </source>
</evidence>
<dbReference type="InterPro" id="IPR003721">
    <property type="entry name" value="Pantoate_ligase"/>
</dbReference>
<dbReference type="HOGENOM" id="CLU_047148_0_0_4"/>
<sequence length="283" mass="30901">MQRIYTADQLRNTLKAQHSIAFVPTMGNLHDGHIALVSLAKQHAKCVVASIFVNPLQFGPNEDFASYPRTLEADCKRLEEAGADIVFIPSVTEMYPDFDGQQLNQSMTISAPPIATELCGASRPGHFSGVATVVMKLFNLVMPQVAVFGKKDFQQVFVIKELVRQFNLPIQIIAGDTVRETSGLAMSSRNGYLTPAQKAEAAQLHQCLVSIVNQIQQGNINFAGLTQSAAQTLTQKGWLVDYISVRAADTLLPATNQDKQLVVLIAAKLGNTRLIDNIDFCAK</sequence>
<dbReference type="PANTHER" id="PTHR21299">
    <property type="entry name" value="CYTIDYLATE KINASE/PANTOATE-BETA-ALANINE LIGASE"/>
    <property type="match status" value="1"/>
</dbReference>
<feature type="active site" description="Proton donor" evidence="8">
    <location>
        <position position="33"/>
    </location>
</feature>
<dbReference type="NCBIfam" id="TIGR00018">
    <property type="entry name" value="panC"/>
    <property type="match status" value="1"/>
</dbReference>
<feature type="binding site" evidence="8">
    <location>
        <begin position="149"/>
        <end position="152"/>
    </location>
    <ligand>
        <name>ATP</name>
        <dbReference type="ChEBI" id="CHEBI:30616"/>
    </ligand>
</feature>
<evidence type="ECO:0000313" key="10">
    <source>
        <dbReference type="Proteomes" id="UP000002742"/>
    </source>
</evidence>
<keyword evidence="10" id="KW-1185">Reference proteome</keyword>
<comment type="catalytic activity">
    <reaction evidence="7 8">
        <text>(R)-pantoate + beta-alanine + ATP = (R)-pantothenate + AMP + diphosphate + H(+)</text>
        <dbReference type="Rhea" id="RHEA:10912"/>
        <dbReference type="ChEBI" id="CHEBI:15378"/>
        <dbReference type="ChEBI" id="CHEBI:15980"/>
        <dbReference type="ChEBI" id="CHEBI:29032"/>
        <dbReference type="ChEBI" id="CHEBI:30616"/>
        <dbReference type="ChEBI" id="CHEBI:33019"/>
        <dbReference type="ChEBI" id="CHEBI:57966"/>
        <dbReference type="ChEBI" id="CHEBI:456215"/>
        <dbReference type="EC" id="6.3.2.1"/>
    </reaction>
</comment>
<evidence type="ECO:0000256" key="5">
    <source>
        <dbReference type="ARBA" id="ARBA00022741"/>
    </source>
</evidence>
<keyword evidence="6 8" id="KW-0067">ATP-binding</keyword>
<dbReference type="Gene3D" id="3.40.50.620">
    <property type="entry name" value="HUPs"/>
    <property type="match status" value="1"/>
</dbReference>
<comment type="similarity">
    <text evidence="2 8">Belongs to the pantothenate synthetase family.</text>
</comment>
<comment type="miscellaneous">
    <text evidence="8">The reaction proceeds by a bi uni uni bi ping pong mechanism.</text>
</comment>
<dbReference type="GO" id="GO:0005829">
    <property type="term" value="C:cytosol"/>
    <property type="evidence" value="ECO:0007669"/>
    <property type="project" value="TreeGrafter"/>
</dbReference>
<dbReference type="eggNOG" id="COG0414">
    <property type="taxonomic scope" value="Bacteria"/>
</dbReference>
<comment type="function">
    <text evidence="8">Catalyzes the condensation of pantoate with beta-alanine in an ATP-dependent reaction via a pantoyl-adenylate intermediate.</text>
</comment>
<gene>
    <name evidence="8" type="primary">panC</name>
    <name evidence="9" type="ordered locus">Mmol_1887</name>
</gene>
<dbReference type="GO" id="GO:0005524">
    <property type="term" value="F:ATP binding"/>
    <property type="evidence" value="ECO:0007669"/>
    <property type="project" value="UniProtKB-KW"/>
</dbReference>
<reference evidence="9 10" key="2">
    <citation type="journal article" date="2011" name="J. Bacteriol.">
        <title>Genomes of three methylotrophs from a single niche uncover genetic and metabolic divergence of Methylophilaceae.</title>
        <authorList>
            <person name="Lapidus A."/>
            <person name="Clum A."/>
            <person name="Labutti K."/>
            <person name="Kaluzhnaya M.G."/>
            <person name="Lim S."/>
            <person name="Beck D.A."/>
            <person name="Glavina Del Rio T."/>
            <person name="Nolan M."/>
            <person name="Mavromatis K."/>
            <person name="Huntemann M."/>
            <person name="Lucas S."/>
            <person name="Lidstrom M.E."/>
            <person name="Ivanova N."/>
            <person name="Chistoserdova L."/>
        </authorList>
    </citation>
    <scope>NUCLEOTIDE SEQUENCE [LARGE SCALE GENOMIC DNA]</scope>
    <source>
        <strain evidence="10">JLW8 / ATCC BAA-1282 / DSM 17540</strain>
    </source>
</reference>
<keyword evidence="8" id="KW-0963">Cytoplasm</keyword>
<dbReference type="KEGG" id="mmb:Mmol_1887"/>
<dbReference type="RefSeq" id="WP_015832825.1">
    <property type="nucleotide sequence ID" value="NC_012968.1"/>
</dbReference>
<accession>C6WXZ1</accession>